<feature type="non-terminal residue" evidence="1">
    <location>
        <position position="114"/>
    </location>
</feature>
<dbReference type="PANTHER" id="PTHR14374">
    <property type="entry name" value="FOIE GRAS"/>
    <property type="match status" value="1"/>
</dbReference>
<proteinExistence type="predicted"/>
<protein>
    <submittedName>
        <fullName evidence="1">Uncharacterized protein</fullName>
    </submittedName>
</protein>
<dbReference type="EMBL" id="CACRXK020034434">
    <property type="protein sequence ID" value="CAB4044281.1"/>
    <property type="molecule type" value="Genomic_DNA"/>
</dbReference>
<sequence>AIFSAQSVSADSYVTLDIYLRTTCPFPIRFNSLSVLFNNPNYNSLCVVNGANNSDVSEEGDLYLEPKKIKKITFTFTPLPEDVGKHIEVFINSAFYSKYFIYVGCFLSVLNCSP</sequence>
<gene>
    <name evidence="1" type="ORF">PACLA_8A016884</name>
</gene>
<organism evidence="1 2">
    <name type="scientific">Paramuricea clavata</name>
    <name type="common">Red gorgonian</name>
    <name type="synonym">Violescent sea-whip</name>
    <dbReference type="NCBI Taxonomy" id="317549"/>
    <lineage>
        <taxon>Eukaryota</taxon>
        <taxon>Metazoa</taxon>
        <taxon>Cnidaria</taxon>
        <taxon>Anthozoa</taxon>
        <taxon>Octocorallia</taxon>
        <taxon>Malacalcyonacea</taxon>
        <taxon>Plexauridae</taxon>
        <taxon>Paramuricea</taxon>
    </lineage>
</organism>
<dbReference type="PANTHER" id="PTHR14374:SF0">
    <property type="entry name" value="TRAFFICKING PROTEIN PARTICLE COMPLEX SUBUNIT 11"/>
    <property type="match status" value="1"/>
</dbReference>
<accession>A0A6S7KRG4</accession>
<dbReference type="AlphaFoldDB" id="A0A6S7KRG4"/>
<comment type="caution">
    <text evidence="1">The sequence shown here is derived from an EMBL/GenBank/DDBJ whole genome shotgun (WGS) entry which is preliminary data.</text>
</comment>
<keyword evidence="2" id="KW-1185">Reference proteome</keyword>
<evidence type="ECO:0000313" key="2">
    <source>
        <dbReference type="Proteomes" id="UP001152795"/>
    </source>
</evidence>
<dbReference type="Proteomes" id="UP001152795">
    <property type="component" value="Unassembled WGS sequence"/>
</dbReference>
<name>A0A6S7KRG4_PARCT</name>
<evidence type="ECO:0000313" key="1">
    <source>
        <dbReference type="EMBL" id="CAB4044281.1"/>
    </source>
</evidence>
<reference evidence="1" key="1">
    <citation type="submission" date="2020-04" db="EMBL/GenBank/DDBJ databases">
        <authorList>
            <person name="Alioto T."/>
            <person name="Alioto T."/>
            <person name="Gomez Garrido J."/>
        </authorList>
    </citation>
    <scope>NUCLEOTIDE SEQUENCE</scope>
    <source>
        <strain evidence="1">A484AB</strain>
    </source>
</reference>